<organism evidence="1 2">
    <name type="scientific">Ambrosiozyma monospora</name>
    <name type="common">Yeast</name>
    <name type="synonym">Endomycopsis monosporus</name>
    <dbReference type="NCBI Taxonomy" id="43982"/>
    <lineage>
        <taxon>Eukaryota</taxon>
        <taxon>Fungi</taxon>
        <taxon>Dikarya</taxon>
        <taxon>Ascomycota</taxon>
        <taxon>Saccharomycotina</taxon>
        <taxon>Pichiomycetes</taxon>
        <taxon>Pichiales</taxon>
        <taxon>Pichiaceae</taxon>
        <taxon>Ambrosiozyma</taxon>
    </lineage>
</organism>
<evidence type="ECO:0000313" key="2">
    <source>
        <dbReference type="Proteomes" id="UP001165064"/>
    </source>
</evidence>
<proteinExistence type="predicted"/>
<name>A0ACB5U6C7_AMBMO</name>
<keyword evidence="2" id="KW-1185">Reference proteome</keyword>
<dbReference type="EMBL" id="BSXS01012626">
    <property type="protein sequence ID" value="GMF02703.1"/>
    <property type="molecule type" value="Genomic_DNA"/>
</dbReference>
<accession>A0ACB5U6C7</accession>
<gene>
    <name evidence="1" type="ORF">Amon02_001154500</name>
</gene>
<comment type="caution">
    <text evidence="1">The sequence shown here is derived from an EMBL/GenBank/DDBJ whole genome shotgun (WGS) entry which is preliminary data.</text>
</comment>
<evidence type="ECO:0000313" key="1">
    <source>
        <dbReference type="EMBL" id="GMF02703.1"/>
    </source>
</evidence>
<protein>
    <submittedName>
        <fullName evidence="1">Unnamed protein product</fullName>
    </submittedName>
</protein>
<sequence length="213" mass="23948">MVSLSIFTSVCLLLTSSTSALLAPKPFPQQANDQFNALRYMATSGAFHENSGVGIFKETPLQCTIDQAHLFMRHGERYPTTDNAKQLENLFNRLKAATTEQYNNPLGFFHDAEFFVRNKSDIEHETYYNSYAGLTDAFAFGSDLRLRYNHLVDTNRTTPVFSAGQQRVVDTATAFAQGFFGNGYSGENSMVMGTQQRHWKVRITSICNTKLIV</sequence>
<reference evidence="1" key="1">
    <citation type="submission" date="2023-04" db="EMBL/GenBank/DDBJ databases">
        <title>Ambrosiozyma monospora NBRC 10751.</title>
        <authorList>
            <person name="Ichikawa N."/>
            <person name="Sato H."/>
            <person name="Tonouchi N."/>
        </authorList>
    </citation>
    <scope>NUCLEOTIDE SEQUENCE</scope>
    <source>
        <strain evidence="1">NBRC 10751</strain>
    </source>
</reference>
<dbReference type="Proteomes" id="UP001165064">
    <property type="component" value="Unassembled WGS sequence"/>
</dbReference>